<dbReference type="SUPFAM" id="SSF47336">
    <property type="entry name" value="ACP-like"/>
    <property type="match status" value="1"/>
</dbReference>
<dbReference type="RefSeq" id="WP_039637764.1">
    <property type="nucleotide sequence ID" value="NZ_CP095749.1"/>
</dbReference>
<dbReference type="EMBL" id="CP095749">
    <property type="protein sequence ID" value="WEB39587.1"/>
    <property type="molecule type" value="Genomic_DNA"/>
</dbReference>
<organism evidence="2 3">
    <name type="scientific">Streptomyces yunnanensis</name>
    <dbReference type="NCBI Taxonomy" id="156453"/>
    <lineage>
        <taxon>Bacteria</taxon>
        <taxon>Bacillati</taxon>
        <taxon>Actinomycetota</taxon>
        <taxon>Actinomycetes</taxon>
        <taxon>Kitasatosporales</taxon>
        <taxon>Streptomycetaceae</taxon>
        <taxon>Streptomyces</taxon>
    </lineage>
</organism>
<reference evidence="2 3" key="1">
    <citation type="submission" date="2022-03" db="EMBL/GenBank/DDBJ databases">
        <title>Streptomyces yunnanensis P86,complete genome.</title>
        <authorList>
            <person name="Chen S."/>
            <person name="Zhang Q."/>
        </authorList>
    </citation>
    <scope>NUCLEOTIDE SEQUENCE [LARGE SCALE GENOMIC DNA]</scope>
    <source>
        <strain evidence="2 3">P86</strain>
    </source>
</reference>
<evidence type="ECO:0000259" key="1">
    <source>
        <dbReference type="PROSITE" id="PS50075"/>
    </source>
</evidence>
<dbReference type="Proteomes" id="UP001218629">
    <property type="component" value="Chromosome"/>
</dbReference>
<keyword evidence="3" id="KW-1185">Reference proteome</keyword>
<accession>A0ABY8A7B6</accession>
<proteinExistence type="predicted"/>
<dbReference type="InterPro" id="IPR036736">
    <property type="entry name" value="ACP-like_sf"/>
</dbReference>
<evidence type="ECO:0000313" key="2">
    <source>
        <dbReference type="EMBL" id="WEB39587.1"/>
    </source>
</evidence>
<dbReference type="Gene3D" id="1.10.1200.10">
    <property type="entry name" value="ACP-like"/>
    <property type="match status" value="1"/>
</dbReference>
<name>A0ABY8A7B6_9ACTN</name>
<dbReference type="InterPro" id="IPR009081">
    <property type="entry name" value="PP-bd_ACP"/>
</dbReference>
<dbReference type="Pfam" id="PF00550">
    <property type="entry name" value="PP-binding"/>
    <property type="match status" value="1"/>
</dbReference>
<evidence type="ECO:0000313" key="3">
    <source>
        <dbReference type="Proteomes" id="UP001218629"/>
    </source>
</evidence>
<feature type="domain" description="Carrier" evidence="1">
    <location>
        <begin position="8"/>
        <end position="83"/>
    </location>
</feature>
<dbReference type="PROSITE" id="PS50075">
    <property type="entry name" value="CARRIER"/>
    <property type="match status" value="1"/>
</dbReference>
<protein>
    <submittedName>
        <fullName evidence="2">Phosphopantetheine-binding protein</fullName>
    </submittedName>
</protein>
<gene>
    <name evidence="2" type="ORF">MOV08_10100</name>
</gene>
<sequence length="83" mass="8911">MTSAGGPDEVFALVRTHLLAIRPDLVADGVQPDRSMRELGVNSLDRLDVVVATLTDLGVDVPNDELAAATDLGELAEIIHRHR</sequence>